<feature type="domain" description="MYND-type" evidence="5">
    <location>
        <begin position="14"/>
        <end position="50"/>
    </location>
</feature>
<dbReference type="RefSeq" id="XP_034246357.1">
    <property type="nucleotide sequence ID" value="XM_034390466.1"/>
</dbReference>
<evidence type="ECO:0000256" key="1">
    <source>
        <dbReference type="ARBA" id="ARBA00022723"/>
    </source>
</evidence>
<evidence type="ECO:0000256" key="4">
    <source>
        <dbReference type="PROSITE-ProRule" id="PRU00134"/>
    </source>
</evidence>
<evidence type="ECO:0000313" key="9">
    <source>
        <dbReference type="RefSeq" id="XP_034246359.1"/>
    </source>
</evidence>
<name>A0A6P8ZCH8_THRPL</name>
<accession>A0A6P8ZCH8</accession>
<dbReference type="RefSeq" id="XP_034246358.1">
    <property type="nucleotide sequence ID" value="XM_034390467.1"/>
</dbReference>
<dbReference type="Gene3D" id="2.170.270.10">
    <property type="entry name" value="SET domain"/>
    <property type="match status" value="1"/>
</dbReference>
<keyword evidence="1" id="KW-0479">Metal-binding</keyword>
<dbReference type="GeneID" id="117648173"/>
<dbReference type="Proteomes" id="UP000515158">
    <property type="component" value="Unplaced"/>
</dbReference>
<evidence type="ECO:0000259" key="5">
    <source>
        <dbReference type="PROSITE" id="PS50865"/>
    </source>
</evidence>
<keyword evidence="6" id="KW-1185">Reference proteome</keyword>
<dbReference type="RefSeq" id="XP_034246359.1">
    <property type="nucleotide sequence ID" value="XM_034390468.1"/>
</dbReference>
<dbReference type="InterPro" id="IPR046341">
    <property type="entry name" value="SET_dom_sf"/>
</dbReference>
<dbReference type="Gene3D" id="6.10.140.2220">
    <property type="match status" value="2"/>
</dbReference>
<organism evidence="12">
    <name type="scientific">Thrips palmi</name>
    <name type="common">Melon thrips</name>
    <dbReference type="NCBI Taxonomy" id="161013"/>
    <lineage>
        <taxon>Eukaryota</taxon>
        <taxon>Metazoa</taxon>
        <taxon>Ecdysozoa</taxon>
        <taxon>Arthropoda</taxon>
        <taxon>Hexapoda</taxon>
        <taxon>Insecta</taxon>
        <taxon>Pterygota</taxon>
        <taxon>Neoptera</taxon>
        <taxon>Paraneoptera</taxon>
        <taxon>Thysanoptera</taxon>
        <taxon>Terebrantia</taxon>
        <taxon>Thripoidea</taxon>
        <taxon>Thripidae</taxon>
        <taxon>Thrips</taxon>
    </lineage>
</organism>
<dbReference type="InterPro" id="IPR053010">
    <property type="entry name" value="SET_SmydA-8"/>
</dbReference>
<dbReference type="Pfam" id="PF01753">
    <property type="entry name" value="zf-MYND"/>
    <property type="match status" value="1"/>
</dbReference>
<dbReference type="PROSITE" id="PS50865">
    <property type="entry name" value="ZF_MYND_2"/>
    <property type="match status" value="1"/>
</dbReference>
<keyword evidence="2 4" id="KW-0863">Zinc-finger</keyword>
<dbReference type="Gene3D" id="1.10.220.160">
    <property type="match status" value="1"/>
</dbReference>
<evidence type="ECO:0000313" key="10">
    <source>
        <dbReference type="RefSeq" id="XP_034246360.1"/>
    </source>
</evidence>
<evidence type="ECO:0000313" key="11">
    <source>
        <dbReference type="RefSeq" id="XP_034246361.1"/>
    </source>
</evidence>
<reference evidence="7 8" key="1">
    <citation type="submission" date="2025-04" db="UniProtKB">
        <authorList>
            <consortium name="RefSeq"/>
        </authorList>
    </citation>
    <scope>IDENTIFICATION</scope>
    <source>
        <tissue evidence="7 8">Total insect</tissue>
    </source>
</reference>
<sequence length="570" mass="62797">MASNQDSRFLRWHCSVCGKPDALGCKRCQLDFYCGPEHQRKDWPRHKLSCGAVAVVDGFLEATRDLPAGTRIVREVPAVISPAQSVKQGFMLCVGCCGEMGPAGDCTPQCAGCGLPRCRPDCDHDDEHNAECGELQRANFKVARDDLEWLGAPVWNGLAVLRTYLWALKKPAVEDSLVRTLNRDLTALEPLAGYWAHAKDWLLNQAGMSWLPEDKLRRAFQLVAGCSIACDTEYWALRKDGTRGIRALYVSRARTEQSCQPSLFCVGMDSCCMEQALLTTRAVRRGERLSTDHRDDPLQCAAERRLAADHLQLACSCGACVDPTRLGTHLDSLACMHCQGLVVPLPVPADAPYGPSERGGRCNGCGRESSASDMASASLTVEVELAKLERCAPPSRGPAPWEAFLRKHLRPKGPLHPTHLLALKASRRLATAMAAVLCNMGREHTQEEMRRWERTLRVLLKTLEVLRPGLSCHRNNVLIPLAQLQLLRAIHLNKDDKPLAVCRAPLVEAQAFIAELALALNFYKEGAEGLKKLRFFESLCVRLLNGASPLDFLVDGTVSQDMLDSSSDSD</sequence>
<dbReference type="KEGG" id="tpal:117648173"/>
<dbReference type="RefSeq" id="XP_034246362.1">
    <property type="nucleotide sequence ID" value="XM_034390471.1"/>
</dbReference>
<evidence type="ECO:0000256" key="2">
    <source>
        <dbReference type="ARBA" id="ARBA00022771"/>
    </source>
</evidence>
<dbReference type="PANTHER" id="PTHR46455:SF5">
    <property type="entry name" value="SET AND MYND DOMAIN CONTAINING, ARTHROPOD-SPECIFIC, MEMBER 4, ISOFORM A"/>
    <property type="match status" value="1"/>
</dbReference>
<dbReference type="SUPFAM" id="SSF144232">
    <property type="entry name" value="HIT/MYND zinc finger-like"/>
    <property type="match status" value="1"/>
</dbReference>
<gene>
    <name evidence="7 8 9 10 11 12" type="primary">LOC117648173</name>
</gene>
<dbReference type="AlphaFoldDB" id="A0A6P8ZCH8"/>
<dbReference type="OrthoDB" id="5282002at2759"/>
<keyword evidence="3" id="KW-0862">Zinc</keyword>
<evidence type="ECO:0000313" key="12">
    <source>
        <dbReference type="RefSeq" id="XP_034246362.1"/>
    </source>
</evidence>
<dbReference type="RefSeq" id="XP_034246360.1">
    <property type="nucleotide sequence ID" value="XM_034390469.1"/>
</dbReference>
<evidence type="ECO:0000313" key="8">
    <source>
        <dbReference type="RefSeq" id="XP_034246358.1"/>
    </source>
</evidence>
<dbReference type="RefSeq" id="XP_034246361.1">
    <property type="nucleotide sequence ID" value="XM_034390470.1"/>
</dbReference>
<proteinExistence type="predicted"/>
<protein>
    <submittedName>
        <fullName evidence="7 8">Uncharacterized protein LOC117648173</fullName>
    </submittedName>
</protein>
<evidence type="ECO:0000313" key="6">
    <source>
        <dbReference type="Proteomes" id="UP000515158"/>
    </source>
</evidence>
<evidence type="ECO:0000313" key="7">
    <source>
        <dbReference type="RefSeq" id="XP_034246357.1"/>
    </source>
</evidence>
<dbReference type="PANTHER" id="PTHR46455">
    <property type="entry name" value="SET AND MYND DOMAIN CONTAINING, ARTHROPOD-SPECIFIC, MEMBER 4, ISOFORM A"/>
    <property type="match status" value="1"/>
</dbReference>
<evidence type="ECO:0000256" key="3">
    <source>
        <dbReference type="ARBA" id="ARBA00022833"/>
    </source>
</evidence>
<dbReference type="SUPFAM" id="SSF82199">
    <property type="entry name" value="SET domain"/>
    <property type="match status" value="1"/>
</dbReference>
<dbReference type="InterPro" id="IPR002893">
    <property type="entry name" value="Znf_MYND"/>
</dbReference>
<dbReference type="GO" id="GO:0008270">
    <property type="term" value="F:zinc ion binding"/>
    <property type="evidence" value="ECO:0007669"/>
    <property type="project" value="UniProtKB-KW"/>
</dbReference>